<protein>
    <submittedName>
        <fullName evidence="2">DUF1801 domain-containing protein</fullName>
    </submittedName>
</protein>
<comment type="caution">
    <text evidence="2">The sequence shown here is derived from an EMBL/GenBank/DDBJ whole genome shotgun (WGS) entry which is preliminary data.</text>
</comment>
<dbReference type="Pfam" id="PF08818">
    <property type="entry name" value="DUF1801"/>
    <property type="match status" value="1"/>
</dbReference>
<accession>A0A6N7QBV2</accession>
<evidence type="ECO:0000259" key="1">
    <source>
        <dbReference type="Pfam" id="PF08818"/>
    </source>
</evidence>
<proteinExistence type="predicted"/>
<gene>
    <name evidence="2" type="ORF">GF068_41525</name>
</gene>
<name>A0A6N7QBV2_9BACT</name>
<dbReference type="Proteomes" id="UP000440224">
    <property type="component" value="Unassembled WGS sequence"/>
</dbReference>
<dbReference type="EMBL" id="WJIE01000029">
    <property type="protein sequence ID" value="MRG98351.1"/>
    <property type="molecule type" value="Genomic_DNA"/>
</dbReference>
<sequence>MASKNPTRTPQRSAPAEGGVEAFLATLDHPFKREIVELRGAILGADACIGEGIKWNAPSFRTSSEYFATFHLRAKEGVQIILHLGAKKRDTAGVSIADPEGLLEWLGKDRASVRFRDAKDVKAKRAAFVDVVRQWIEYV</sequence>
<reference evidence="2 3" key="1">
    <citation type="submission" date="2019-10" db="EMBL/GenBank/DDBJ databases">
        <title>A soil myxobacterium in the family Polyangiaceae.</title>
        <authorList>
            <person name="Li Y."/>
            <person name="Wang J."/>
        </authorList>
    </citation>
    <scope>NUCLEOTIDE SEQUENCE [LARGE SCALE GENOMIC DNA]</scope>
    <source>
        <strain evidence="2 3">DSM 14734</strain>
    </source>
</reference>
<dbReference type="RefSeq" id="WP_338046782.1">
    <property type="nucleotide sequence ID" value="NZ_WJIE01000029.1"/>
</dbReference>
<evidence type="ECO:0000313" key="2">
    <source>
        <dbReference type="EMBL" id="MRG98351.1"/>
    </source>
</evidence>
<feature type="domain" description="YdhG-like" evidence="1">
    <location>
        <begin position="33"/>
        <end position="136"/>
    </location>
</feature>
<dbReference type="SUPFAM" id="SSF159888">
    <property type="entry name" value="YdhG-like"/>
    <property type="match status" value="1"/>
</dbReference>
<keyword evidence="3" id="KW-1185">Reference proteome</keyword>
<dbReference type="AlphaFoldDB" id="A0A6N7QBV2"/>
<organism evidence="2 3">
    <name type="scientific">Polyangium spumosum</name>
    <dbReference type="NCBI Taxonomy" id="889282"/>
    <lineage>
        <taxon>Bacteria</taxon>
        <taxon>Pseudomonadati</taxon>
        <taxon>Myxococcota</taxon>
        <taxon>Polyangia</taxon>
        <taxon>Polyangiales</taxon>
        <taxon>Polyangiaceae</taxon>
        <taxon>Polyangium</taxon>
    </lineage>
</organism>
<dbReference type="InterPro" id="IPR014922">
    <property type="entry name" value="YdhG-like"/>
</dbReference>
<evidence type="ECO:0000313" key="3">
    <source>
        <dbReference type="Proteomes" id="UP000440224"/>
    </source>
</evidence>